<dbReference type="PANTHER" id="PTHR42690">
    <property type="entry name" value="THREONINE SYNTHASE FAMILY MEMBER"/>
    <property type="match status" value="1"/>
</dbReference>
<dbReference type="Proteomes" id="UP000183868">
    <property type="component" value="Chromosome"/>
</dbReference>
<evidence type="ECO:0000256" key="8">
    <source>
        <dbReference type="ARBA" id="ARBA00022898"/>
    </source>
</evidence>
<evidence type="ECO:0000313" key="16">
    <source>
        <dbReference type="EMBL" id="EHO40141.1"/>
    </source>
</evidence>
<dbReference type="Gene3D" id="3.40.50.1100">
    <property type="match status" value="2"/>
</dbReference>
<feature type="domain" description="Tryptophan synthase beta chain-like PALP" evidence="13">
    <location>
        <begin position="93"/>
        <end position="380"/>
    </location>
</feature>
<dbReference type="Gene3D" id="3.90.1380.10">
    <property type="entry name" value="Threonine synthase, N-terminal domain"/>
    <property type="match status" value="1"/>
</dbReference>
<dbReference type="InterPro" id="IPR004450">
    <property type="entry name" value="Thr_synthase-like"/>
</dbReference>
<evidence type="ECO:0000256" key="12">
    <source>
        <dbReference type="PIRSR" id="PIRSR604450-51"/>
    </source>
</evidence>
<evidence type="ECO:0000256" key="7">
    <source>
        <dbReference type="ARBA" id="ARBA00022697"/>
    </source>
</evidence>
<evidence type="ECO:0000256" key="9">
    <source>
        <dbReference type="ARBA" id="ARBA00023239"/>
    </source>
</evidence>
<dbReference type="AlphaFoldDB" id="H1XRI8"/>
<keyword evidence="7" id="KW-0791">Threonine biosynthesis</keyword>
<dbReference type="Proteomes" id="UP000004671">
    <property type="component" value="Chromosome"/>
</dbReference>
<reference evidence="15 18" key="2">
    <citation type="submission" date="2016-11" db="EMBL/GenBank/DDBJ databases">
        <title>Genomic analysis of Caldithrix abyssi and proposal of a novel bacterial phylum Caldithrichaeota.</title>
        <authorList>
            <person name="Kublanov I."/>
            <person name="Sigalova O."/>
            <person name="Gavrilov S."/>
            <person name="Lebedinsky A."/>
            <person name="Ivanova N."/>
            <person name="Daum C."/>
            <person name="Reddy T."/>
            <person name="Klenk H.P."/>
            <person name="Goker M."/>
            <person name="Reva O."/>
            <person name="Miroshnichenko M."/>
            <person name="Kyprides N."/>
            <person name="Woyke T."/>
            <person name="Gelfand M."/>
        </authorList>
    </citation>
    <scope>NUCLEOTIDE SEQUENCE [LARGE SCALE GENOMIC DNA]</scope>
    <source>
        <strain evidence="15 18">LF13</strain>
    </source>
</reference>
<keyword evidence="6" id="KW-0028">Amino-acid biosynthesis</keyword>
<evidence type="ECO:0000256" key="5">
    <source>
        <dbReference type="ARBA" id="ARBA00018679"/>
    </source>
</evidence>
<dbReference type="InterPro" id="IPR029144">
    <property type="entry name" value="Thr_synth_N"/>
</dbReference>
<evidence type="ECO:0000313" key="15">
    <source>
        <dbReference type="EMBL" id="APF20065.1"/>
    </source>
</evidence>
<sequence length="433" mass="48744">MRFYSTKNRSQTFSLKEAILQGLAPDGGLFMPEAIPRLADQVINNLPEMTFQEIALQMARPFLQQDFTETEIERLITQAFDFGVPLVPLTGELFVLELFHGPTLAFKDFGARFMARLVELITQKENKELTILVATSGDTGSAVAHAFYNKNNVRVILLYPSGMVSEIQEKQLTILGANVTALEIEGTFDDCQRLVKQAFSDKDLRRKRNLTSANSINIARLLPQAFYYAHAVGRLPFKDRPVAISVPSGNLGNLTGGLIARRMGVPIHQFVAGMNANDVFLQYLTSGRFTPRIVRPTISNAMDVGNPSNFFRILDFFEHDHQRIKSAIYGASFNDARTRLAIKQAFEKYAYIFDPHGAVGLLAMEKFVQDCKAENWQKIVLETAHPAKFKDVVEESCGQEVQNPPRLAETLQKEKKAILLDKDYSIFKEWLLS</sequence>
<accession>H1XRI8</accession>
<dbReference type="InterPro" id="IPR037158">
    <property type="entry name" value="Thr_synth_N_sf"/>
</dbReference>
<dbReference type="NCBIfam" id="TIGR00260">
    <property type="entry name" value="thrC"/>
    <property type="match status" value="1"/>
</dbReference>
<organism evidence="16 17">
    <name type="scientific">Caldithrix abyssi DSM 13497</name>
    <dbReference type="NCBI Taxonomy" id="880073"/>
    <lineage>
        <taxon>Bacteria</taxon>
        <taxon>Pseudomonadati</taxon>
        <taxon>Calditrichota</taxon>
        <taxon>Calditrichia</taxon>
        <taxon>Calditrichales</taxon>
        <taxon>Calditrichaceae</taxon>
        <taxon>Caldithrix</taxon>
    </lineage>
</organism>
<dbReference type="GO" id="GO:0030170">
    <property type="term" value="F:pyridoxal phosphate binding"/>
    <property type="evidence" value="ECO:0007669"/>
    <property type="project" value="InterPro"/>
</dbReference>
<protein>
    <recommendedName>
        <fullName evidence="5 11">Threonine synthase</fullName>
        <ecNumber evidence="4 11">4.2.3.1</ecNumber>
    </recommendedName>
</protein>
<dbReference type="Pfam" id="PF14821">
    <property type="entry name" value="Thr_synth_N"/>
    <property type="match status" value="1"/>
</dbReference>
<dbReference type="SUPFAM" id="SSF53686">
    <property type="entry name" value="Tryptophan synthase beta subunit-like PLP-dependent enzymes"/>
    <property type="match status" value="1"/>
</dbReference>
<dbReference type="PANTHER" id="PTHR42690:SF1">
    <property type="entry name" value="THREONINE SYNTHASE-LIKE 2"/>
    <property type="match status" value="1"/>
</dbReference>
<evidence type="ECO:0000256" key="2">
    <source>
        <dbReference type="ARBA" id="ARBA00004979"/>
    </source>
</evidence>
<dbReference type="OrthoDB" id="9763107at2"/>
<evidence type="ECO:0000256" key="10">
    <source>
        <dbReference type="ARBA" id="ARBA00049144"/>
    </source>
</evidence>
<dbReference type="RefSeq" id="WP_006927068.1">
    <property type="nucleotide sequence ID" value="NZ_CM001402.1"/>
</dbReference>
<dbReference type="InterPro" id="IPR036052">
    <property type="entry name" value="TrpB-like_PALP_sf"/>
</dbReference>
<dbReference type="KEGG" id="caby:Cabys_3317"/>
<dbReference type="EMBL" id="CP018099">
    <property type="protein sequence ID" value="APF20065.1"/>
    <property type="molecule type" value="Genomic_DNA"/>
</dbReference>
<dbReference type="eggNOG" id="COG0498">
    <property type="taxonomic scope" value="Bacteria"/>
</dbReference>
<feature type="modified residue" description="N6-(pyridoxal phosphate)lysine" evidence="12">
    <location>
        <position position="107"/>
    </location>
</feature>
<evidence type="ECO:0000259" key="13">
    <source>
        <dbReference type="Pfam" id="PF00291"/>
    </source>
</evidence>
<dbReference type="PaxDb" id="880073-Calab_0496"/>
<evidence type="ECO:0000259" key="14">
    <source>
        <dbReference type="Pfam" id="PF14821"/>
    </source>
</evidence>
<comment type="catalytic activity">
    <reaction evidence="10">
        <text>O-phospho-L-homoserine + H2O = L-threonine + phosphate</text>
        <dbReference type="Rhea" id="RHEA:10840"/>
        <dbReference type="ChEBI" id="CHEBI:15377"/>
        <dbReference type="ChEBI" id="CHEBI:43474"/>
        <dbReference type="ChEBI" id="CHEBI:57590"/>
        <dbReference type="ChEBI" id="CHEBI:57926"/>
        <dbReference type="EC" id="4.2.3.1"/>
    </reaction>
</comment>
<keyword evidence="17" id="KW-1185">Reference proteome</keyword>
<name>H1XRI8_CALAY</name>
<dbReference type="Pfam" id="PF00291">
    <property type="entry name" value="PALP"/>
    <property type="match status" value="1"/>
</dbReference>
<evidence type="ECO:0000313" key="18">
    <source>
        <dbReference type="Proteomes" id="UP000183868"/>
    </source>
</evidence>
<proteinExistence type="inferred from homology"/>
<keyword evidence="9" id="KW-0456">Lyase</keyword>
<comment type="cofactor">
    <cofactor evidence="1 12">
        <name>pyridoxal 5'-phosphate</name>
        <dbReference type="ChEBI" id="CHEBI:597326"/>
    </cofactor>
</comment>
<evidence type="ECO:0000256" key="11">
    <source>
        <dbReference type="NCBIfam" id="TIGR00260"/>
    </source>
</evidence>
<reference evidence="16 17" key="1">
    <citation type="submission" date="2011-09" db="EMBL/GenBank/DDBJ databases">
        <title>The permanent draft genome of Caldithrix abyssi DSM 13497.</title>
        <authorList>
            <consortium name="US DOE Joint Genome Institute (JGI-PGF)"/>
            <person name="Lucas S."/>
            <person name="Han J."/>
            <person name="Lapidus A."/>
            <person name="Bruce D."/>
            <person name="Goodwin L."/>
            <person name="Pitluck S."/>
            <person name="Peters L."/>
            <person name="Kyrpides N."/>
            <person name="Mavromatis K."/>
            <person name="Ivanova N."/>
            <person name="Mikhailova N."/>
            <person name="Chertkov O."/>
            <person name="Detter J.C."/>
            <person name="Tapia R."/>
            <person name="Han C."/>
            <person name="Land M."/>
            <person name="Hauser L."/>
            <person name="Markowitz V."/>
            <person name="Cheng J.-F."/>
            <person name="Hugenholtz P."/>
            <person name="Woyke T."/>
            <person name="Wu D."/>
            <person name="Spring S."/>
            <person name="Brambilla E."/>
            <person name="Klenk H.-P."/>
            <person name="Eisen J.A."/>
        </authorList>
    </citation>
    <scope>NUCLEOTIDE SEQUENCE [LARGE SCALE GENOMIC DNA]</scope>
    <source>
        <strain evidence="16 17">DSM 13497</strain>
    </source>
</reference>
<dbReference type="PROSITE" id="PS00165">
    <property type="entry name" value="DEHYDRATASE_SER_THR"/>
    <property type="match status" value="1"/>
</dbReference>
<evidence type="ECO:0000256" key="3">
    <source>
        <dbReference type="ARBA" id="ARBA00005517"/>
    </source>
</evidence>
<dbReference type="EMBL" id="CM001402">
    <property type="protein sequence ID" value="EHO40141.1"/>
    <property type="molecule type" value="Genomic_DNA"/>
</dbReference>
<dbReference type="EC" id="4.2.3.1" evidence="4 11"/>
<dbReference type="GO" id="GO:0004795">
    <property type="term" value="F:threonine synthase activity"/>
    <property type="evidence" value="ECO:0007669"/>
    <property type="project" value="UniProtKB-UniRule"/>
</dbReference>
<dbReference type="GO" id="GO:0009088">
    <property type="term" value="P:threonine biosynthetic process"/>
    <property type="evidence" value="ECO:0007669"/>
    <property type="project" value="UniProtKB-UniRule"/>
</dbReference>
<gene>
    <name evidence="15" type="ORF">Cabys_3317</name>
    <name evidence="16" type="ORF">Calab_0496</name>
</gene>
<evidence type="ECO:0000256" key="1">
    <source>
        <dbReference type="ARBA" id="ARBA00001933"/>
    </source>
</evidence>
<dbReference type="STRING" id="880073.Cabys_3317"/>
<feature type="domain" description="Threonine synthase N-terminal" evidence="14">
    <location>
        <begin position="2"/>
        <end position="80"/>
    </location>
</feature>
<dbReference type="InterPro" id="IPR051166">
    <property type="entry name" value="Threonine_Synthase"/>
</dbReference>
<dbReference type="InterPro" id="IPR000634">
    <property type="entry name" value="Ser/Thr_deHydtase_PyrdxlP-BS"/>
</dbReference>
<dbReference type="HOGENOM" id="CLU_015170_0_0_0"/>
<dbReference type="InterPro" id="IPR001926">
    <property type="entry name" value="TrpB-like_PALP"/>
</dbReference>
<evidence type="ECO:0000256" key="6">
    <source>
        <dbReference type="ARBA" id="ARBA00022605"/>
    </source>
</evidence>
<keyword evidence="8 12" id="KW-0663">Pyridoxal phosphate</keyword>
<dbReference type="FunCoup" id="H1XRI8">
    <property type="interactions" value="376"/>
</dbReference>
<evidence type="ECO:0000313" key="17">
    <source>
        <dbReference type="Proteomes" id="UP000004671"/>
    </source>
</evidence>
<dbReference type="UniPathway" id="UPA00050">
    <property type="reaction ID" value="UER00065"/>
</dbReference>
<evidence type="ECO:0000256" key="4">
    <source>
        <dbReference type="ARBA" id="ARBA00013028"/>
    </source>
</evidence>
<comment type="pathway">
    <text evidence="2">Amino-acid biosynthesis; L-threonine biosynthesis; L-threonine from L-aspartate: step 5/5.</text>
</comment>
<dbReference type="FunFam" id="3.40.50.1100:FF:000022">
    <property type="entry name" value="Threonine synthase"/>
    <property type="match status" value="1"/>
</dbReference>
<comment type="similarity">
    <text evidence="3">Belongs to the threonine synthase family.</text>
</comment>